<sequence>MVLSKLYVKDINLLYLLRKRSRPMNFVY</sequence>
<dbReference type="EMBL" id="LR026988">
    <property type="protein sequence ID" value="VDB83501.1"/>
    <property type="molecule type" value="Genomic_DNA"/>
</dbReference>
<evidence type="ECO:0000313" key="2">
    <source>
        <dbReference type="Proteomes" id="UP000324639"/>
    </source>
</evidence>
<keyword evidence="2" id="KW-1185">Reference proteome</keyword>
<reference evidence="1 2" key="1">
    <citation type="submission" date="2018-08" db="EMBL/GenBank/DDBJ databases">
        <authorList>
            <person name="Muller C M."/>
        </authorList>
    </citation>
    <scope>NUCLEOTIDE SEQUENCE [LARGE SCALE GENOMIC DNA]</scope>
</reference>
<evidence type="ECO:0000313" key="1">
    <source>
        <dbReference type="EMBL" id="VDB83501.1"/>
    </source>
</evidence>
<dbReference type="Proteomes" id="UP000324639">
    <property type="component" value="Chromosome Bgt_-05"/>
</dbReference>
<protein>
    <submittedName>
        <fullName evidence="1">Bgt-20323</fullName>
    </submittedName>
</protein>
<gene>
    <name evidence="1" type="ORF">BGT96224V316_LOCUS2698</name>
</gene>
<accession>A0A9X9ME91</accession>
<proteinExistence type="predicted"/>
<organism evidence="1 2">
    <name type="scientific">Blumeria graminis f. sp. tritici</name>
    <dbReference type="NCBI Taxonomy" id="62690"/>
    <lineage>
        <taxon>Eukaryota</taxon>
        <taxon>Fungi</taxon>
        <taxon>Dikarya</taxon>
        <taxon>Ascomycota</taxon>
        <taxon>Pezizomycotina</taxon>
        <taxon>Leotiomycetes</taxon>
        <taxon>Erysiphales</taxon>
        <taxon>Erysiphaceae</taxon>
        <taxon>Blumeria</taxon>
    </lineage>
</organism>
<name>A0A9X9ME91_BLUGR</name>
<dbReference type="AlphaFoldDB" id="A0A9X9ME91"/>